<name>A0A422P1V4_9TRYP</name>
<reference evidence="2 3" key="1">
    <citation type="journal article" date="2018" name="BMC Genomics">
        <title>Genomic comparison of Trypanosoma conorhini and Trypanosoma rangeli to Trypanosoma cruzi strains of high and low virulence.</title>
        <authorList>
            <person name="Bradwell K.R."/>
            <person name="Koparde V.N."/>
            <person name="Matveyev A.V."/>
            <person name="Serrano M.G."/>
            <person name="Alves J.M."/>
            <person name="Parikh H."/>
            <person name="Huang B."/>
            <person name="Lee V."/>
            <person name="Espinosa-Alvarez O."/>
            <person name="Ortiz P.A."/>
            <person name="Costa-Martins A.G."/>
            <person name="Teixeira M.M."/>
            <person name="Buck G.A."/>
        </authorList>
    </citation>
    <scope>NUCLEOTIDE SEQUENCE [LARGE SCALE GENOMIC DNA]</scope>
    <source>
        <strain evidence="2 3">025E</strain>
    </source>
</reference>
<proteinExistence type="predicted"/>
<keyword evidence="3" id="KW-1185">Reference proteome</keyword>
<comment type="caution">
    <text evidence="2">The sequence shown here is derived from an EMBL/GenBank/DDBJ whole genome shotgun (WGS) entry which is preliminary data.</text>
</comment>
<dbReference type="EMBL" id="MKKU01000454">
    <property type="protein sequence ID" value="RNF11723.1"/>
    <property type="molecule type" value="Genomic_DNA"/>
</dbReference>
<protein>
    <submittedName>
        <fullName evidence="2">Uncharacterized protein</fullName>
    </submittedName>
</protein>
<dbReference type="Proteomes" id="UP000284403">
    <property type="component" value="Unassembled WGS sequence"/>
</dbReference>
<dbReference type="AlphaFoldDB" id="A0A422P1V4"/>
<evidence type="ECO:0000256" key="1">
    <source>
        <dbReference type="SAM" id="MobiDB-lite"/>
    </source>
</evidence>
<accession>A0A422P1V4</accession>
<sequence>MSRREGGSVERSAGSRPEEVVATASTAKTHFVKSKFPDSVVHGIVATDDEEWRGKGLPCDVRMHGPSSSPAAEVTAELPQGTKKVASLLPTTVAVAPAGPSAKADIGCTAAKRPASLEGADRNGSALATPDNGLDYSELRSMERSRRCNILVRYRQGLERIIYTCFNGDV</sequence>
<gene>
    <name evidence="2" type="ORF">Tco025E_06574</name>
</gene>
<organism evidence="2 3">
    <name type="scientific">Trypanosoma conorhini</name>
    <dbReference type="NCBI Taxonomy" id="83891"/>
    <lineage>
        <taxon>Eukaryota</taxon>
        <taxon>Discoba</taxon>
        <taxon>Euglenozoa</taxon>
        <taxon>Kinetoplastea</taxon>
        <taxon>Metakinetoplastina</taxon>
        <taxon>Trypanosomatida</taxon>
        <taxon>Trypanosomatidae</taxon>
        <taxon>Trypanosoma</taxon>
    </lineage>
</organism>
<evidence type="ECO:0000313" key="2">
    <source>
        <dbReference type="EMBL" id="RNF11723.1"/>
    </source>
</evidence>
<feature type="region of interest" description="Disordered" evidence="1">
    <location>
        <begin position="1"/>
        <end position="25"/>
    </location>
</feature>
<dbReference type="RefSeq" id="XP_029226422.1">
    <property type="nucleotide sequence ID" value="XM_029373449.1"/>
</dbReference>
<evidence type="ECO:0000313" key="3">
    <source>
        <dbReference type="Proteomes" id="UP000284403"/>
    </source>
</evidence>
<dbReference type="GeneID" id="40320185"/>